<organism evidence="2 3">
    <name type="scientific">Meridianimarinicoccus marinus</name>
    <dbReference type="NCBI Taxonomy" id="3231483"/>
    <lineage>
        <taxon>Bacteria</taxon>
        <taxon>Pseudomonadati</taxon>
        <taxon>Pseudomonadota</taxon>
        <taxon>Alphaproteobacteria</taxon>
        <taxon>Rhodobacterales</taxon>
        <taxon>Paracoccaceae</taxon>
        <taxon>Meridianimarinicoccus</taxon>
    </lineage>
</organism>
<comment type="caution">
    <text evidence="2">The sequence shown here is derived from an EMBL/GenBank/DDBJ whole genome shotgun (WGS) entry which is preliminary data.</text>
</comment>
<keyword evidence="3" id="KW-1185">Reference proteome</keyword>
<feature type="transmembrane region" description="Helical" evidence="1">
    <location>
        <begin position="66"/>
        <end position="85"/>
    </location>
</feature>
<proteinExistence type="predicted"/>
<accession>A0ABV3L4M4</accession>
<keyword evidence="1" id="KW-0812">Transmembrane</keyword>
<sequence>MRNIGDFLHSVFELIREIIRRPWPVKAAALLVSAGVATMAVDWWLPFVEALFQIHFDVEPDSVSNFEQGLVLIGIGIFVYFLHYFSSAQKPPESTQEERPEPDRRIAAQFRNRSPLSLADPLHPFVPVLSTDTARQRTQHLVEILTQDGVKFKDRELDAQRKKIVGQAREFLHRLNGPLAISEDFAASASGLSQARLIDQQLSELISKAAGNEQ</sequence>
<gene>
    <name evidence="2" type="ORF">AB0T83_06760</name>
</gene>
<feature type="transmembrane region" description="Helical" evidence="1">
    <location>
        <begin position="27"/>
        <end position="46"/>
    </location>
</feature>
<name>A0ABV3L4M4_9RHOB</name>
<dbReference type="EMBL" id="JBFBVU010000006">
    <property type="protein sequence ID" value="MEV8466480.1"/>
    <property type="molecule type" value="Genomic_DNA"/>
</dbReference>
<reference evidence="2 3" key="1">
    <citation type="submission" date="2024-07" db="EMBL/GenBank/DDBJ databases">
        <authorList>
            <person name="Kang M."/>
        </authorList>
    </citation>
    <scope>NUCLEOTIDE SEQUENCE [LARGE SCALE GENOMIC DNA]</scope>
    <source>
        <strain evidence="2 3">DFM31</strain>
    </source>
</reference>
<keyword evidence="1" id="KW-1133">Transmembrane helix</keyword>
<dbReference type="Proteomes" id="UP001553161">
    <property type="component" value="Unassembled WGS sequence"/>
</dbReference>
<protein>
    <submittedName>
        <fullName evidence="2">Uncharacterized protein</fullName>
    </submittedName>
</protein>
<evidence type="ECO:0000313" key="3">
    <source>
        <dbReference type="Proteomes" id="UP001553161"/>
    </source>
</evidence>
<evidence type="ECO:0000313" key="2">
    <source>
        <dbReference type="EMBL" id="MEV8466480.1"/>
    </source>
</evidence>
<keyword evidence="1" id="KW-0472">Membrane</keyword>
<evidence type="ECO:0000256" key="1">
    <source>
        <dbReference type="SAM" id="Phobius"/>
    </source>
</evidence>